<dbReference type="Proteomes" id="UP000095787">
    <property type="component" value="Unassembled WGS sequence"/>
</dbReference>
<dbReference type="EMBL" id="CYZO01000023">
    <property type="protein sequence ID" value="CUO18509.1"/>
    <property type="molecule type" value="Genomic_DNA"/>
</dbReference>
<dbReference type="AlphaFoldDB" id="A0A174D2J4"/>
<accession>A0A174D2J4</accession>
<gene>
    <name evidence="1" type="ORF">ERS852456_01848</name>
</gene>
<organism evidence="1 2">
    <name type="scientific">[Ruminococcus] torques</name>
    <dbReference type="NCBI Taxonomy" id="33039"/>
    <lineage>
        <taxon>Bacteria</taxon>
        <taxon>Bacillati</taxon>
        <taxon>Bacillota</taxon>
        <taxon>Clostridia</taxon>
        <taxon>Lachnospirales</taxon>
        <taxon>Lachnospiraceae</taxon>
        <taxon>Mediterraneibacter</taxon>
    </lineage>
</organism>
<evidence type="ECO:0000313" key="2">
    <source>
        <dbReference type="Proteomes" id="UP000095787"/>
    </source>
</evidence>
<protein>
    <submittedName>
        <fullName evidence="1">Uncharacterized protein</fullName>
    </submittedName>
</protein>
<reference evidence="1 2" key="1">
    <citation type="submission" date="2015-09" db="EMBL/GenBank/DDBJ databases">
        <authorList>
            <consortium name="Pathogen Informatics"/>
        </authorList>
    </citation>
    <scope>NUCLEOTIDE SEQUENCE [LARGE SCALE GENOMIC DNA]</scope>
    <source>
        <strain evidence="1 2">2789STDY5834841</strain>
    </source>
</reference>
<name>A0A174D2J4_9FIRM</name>
<proteinExistence type="predicted"/>
<sequence>MNKNYEAWKRGWKKRAGALALCGGILIAGTSVVGAQENP</sequence>
<evidence type="ECO:0000313" key="1">
    <source>
        <dbReference type="EMBL" id="CUO18509.1"/>
    </source>
</evidence>